<comment type="caution">
    <text evidence="12">The sequence shown here is derived from an EMBL/GenBank/DDBJ whole genome shotgun (WGS) entry which is preliminary data.</text>
</comment>
<dbReference type="PANTHER" id="PTHR45708:SF49">
    <property type="entry name" value="ENDOCHITINASE"/>
    <property type="match status" value="1"/>
</dbReference>
<reference evidence="12 13" key="1">
    <citation type="journal article" date="2020" name="ISME J.">
        <title>Uncovering the hidden diversity of litter-decomposition mechanisms in mushroom-forming fungi.</title>
        <authorList>
            <person name="Floudas D."/>
            <person name="Bentzer J."/>
            <person name="Ahren D."/>
            <person name="Johansson T."/>
            <person name="Persson P."/>
            <person name="Tunlid A."/>
        </authorList>
    </citation>
    <scope>NUCLEOTIDE SEQUENCE [LARGE SCALE GENOMIC DNA]</scope>
    <source>
        <strain evidence="12 13">CBS 291.85</strain>
    </source>
</reference>
<evidence type="ECO:0000256" key="1">
    <source>
        <dbReference type="ARBA" id="ARBA00000822"/>
    </source>
</evidence>
<evidence type="ECO:0000313" key="12">
    <source>
        <dbReference type="EMBL" id="KAF5373590.1"/>
    </source>
</evidence>
<evidence type="ECO:0000256" key="6">
    <source>
        <dbReference type="ARBA" id="ARBA00023277"/>
    </source>
</evidence>
<feature type="domain" description="GH18" evidence="11">
    <location>
        <begin position="129"/>
        <end position="431"/>
    </location>
</feature>
<keyword evidence="7 9" id="KW-0326">Glycosidase</keyword>
<dbReference type="GO" id="GO:0000272">
    <property type="term" value="P:polysaccharide catabolic process"/>
    <property type="evidence" value="ECO:0007669"/>
    <property type="project" value="UniProtKB-KW"/>
</dbReference>
<dbReference type="InterPro" id="IPR001223">
    <property type="entry name" value="Glyco_hydro18_cat"/>
</dbReference>
<dbReference type="Gene3D" id="3.20.20.80">
    <property type="entry name" value="Glycosidases"/>
    <property type="match status" value="1"/>
</dbReference>
<evidence type="ECO:0000256" key="8">
    <source>
        <dbReference type="ARBA" id="ARBA00023326"/>
    </source>
</evidence>
<comment type="similarity">
    <text evidence="10">Belongs to the glycosyl hydrolase 18 family.</text>
</comment>
<keyword evidence="5" id="KW-0146">Chitin degradation</keyword>
<evidence type="ECO:0000259" key="11">
    <source>
        <dbReference type="PROSITE" id="PS51910"/>
    </source>
</evidence>
<dbReference type="OrthoDB" id="6020543at2759"/>
<dbReference type="PANTHER" id="PTHR45708">
    <property type="entry name" value="ENDOCHITINASE"/>
    <property type="match status" value="1"/>
</dbReference>
<dbReference type="GO" id="GO:0006032">
    <property type="term" value="P:chitin catabolic process"/>
    <property type="evidence" value="ECO:0007669"/>
    <property type="project" value="UniProtKB-KW"/>
</dbReference>
<dbReference type="GO" id="GO:0005576">
    <property type="term" value="C:extracellular region"/>
    <property type="evidence" value="ECO:0007669"/>
    <property type="project" value="TreeGrafter"/>
</dbReference>
<organism evidence="12 13">
    <name type="scientific">Tetrapyrgos nigripes</name>
    <dbReference type="NCBI Taxonomy" id="182062"/>
    <lineage>
        <taxon>Eukaryota</taxon>
        <taxon>Fungi</taxon>
        <taxon>Dikarya</taxon>
        <taxon>Basidiomycota</taxon>
        <taxon>Agaricomycotina</taxon>
        <taxon>Agaricomycetes</taxon>
        <taxon>Agaricomycetidae</taxon>
        <taxon>Agaricales</taxon>
        <taxon>Marasmiineae</taxon>
        <taxon>Marasmiaceae</taxon>
        <taxon>Tetrapyrgos</taxon>
    </lineage>
</organism>
<evidence type="ECO:0000256" key="5">
    <source>
        <dbReference type="ARBA" id="ARBA00023024"/>
    </source>
</evidence>
<keyword evidence="3" id="KW-0147">Chitin-binding</keyword>
<dbReference type="EMBL" id="JAACJM010000003">
    <property type="protein sequence ID" value="KAF5373590.1"/>
    <property type="molecule type" value="Genomic_DNA"/>
</dbReference>
<keyword evidence="8" id="KW-0624">Polysaccharide degradation</keyword>
<dbReference type="InterPro" id="IPR001579">
    <property type="entry name" value="Glyco_hydro_18_chit_AS"/>
</dbReference>
<dbReference type="GO" id="GO:0008843">
    <property type="term" value="F:endochitinase activity"/>
    <property type="evidence" value="ECO:0007669"/>
    <property type="project" value="UniProtKB-EC"/>
</dbReference>
<keyword evidence="13" id="KW-1185">Reference proteome</keyword>
<dbReference type="EC" id="3.2.1.14" evidence="2"/>
<keyword evidence="6" id="KW-0119">Carbohydrate metabolism</keyword>
<evidence type="ECO:0000256" key="3">
    <source>
        <dbReference type="ARBA" id="ARBA00022669"/>
    </source>
</evidence>
<evidence type="ECO:0000256" key="2">
    <source>
        <dbReference type="ARBA" id="ARBA00012729"/>
    </source>
</evidence>
<dbReference type="SUPFAM" id="SSF51445">
    <property type="entry name" value="(Trans)glycosidases"/>
    <property type="match status" value="1"/>
</dbReference>
<dbReference type="Pfam" id="PF00704">
    <property type="entry name" value="Glyco_hydro_18"/>
    <property type="match status" value="1"/>
</dbReference>
<comment type="catalytic activity">
    <reaction evidence="1">
        <text>Random endo-hydrolysis of N-acetyl-beta-D-glucosaminide (1-&gt;4)-beta-linkages in chitin and chitodextrins.</text>
        <dbReference type="EC" id="3.2.1.14"/>
    </reaction>
</comment>
<evidence type="ECO:0000256" key="4">
    <source>
        <dbReference type="ARBA" id="ARBA00022801"/>
    </source>
</evidence>
<dbReference type="InterPro" id="IPR045321">
    <property type="entry name" value="Cts1-like"/>
</dbReference>
<name>A0A8H5GZB4_9AGAR</name>
<keyword evidence="4 9" id="KW-0378">Hydrolase</keyword>
<dbReference type="InterPro" id="IPR017853">
    <property type="entry name" value="GH"/>
</dbReference>
<evidence type="ECO:0000256" key="10">
    <source>
        <dbReference type="RuleBase" id="RU004453"/>
    </source>
</evidence>
<dbReference type="CDD" id="cd02877">
    <property type="entry name" value="GH18_hevamine_XipI_class_III"/>
    <property type="match status" value="1"/>
</dbReference>
<evidence type="ECO:0000313" key="13">
    <source>
        <dbReference type="Proteomes" id="UP000559256"/>
    </source>
</evidence>
<evidence type="ECO:0000256" key="9">
    <source>
        <dbReference type="RuleBase" id="RU000489"/>
    </source>
</evidence>
<dbReference type="InterPro" id="IPR050542">
    <property type="entry name" value="Glycosyl_Hydrlase18_Chitinase"/>
</dbReference>
<sequence length="454" mass="49324">MRSSYADISLLCMDTRRSIDPTWEGGVIECLRNATFGLFLSCCSLYSSPLLIHLRSKHKFAWNWKRPFDAGALRAIRACQLILDSLGPTPQSFTRVTESRMRLSSTSLYFSLVLLVPFVSAAFDPSRNDNLAVYYGQNSYGASHPTDTAGFQGNLSEYCQDSTIDAFPLAFMNVFFSTGDLPEINLANTCNNNDNPVFQGSSLPNCQFMSDDIKACQAKGKIVTLSMGGATGAATFTSDAQAESFAELVWDLFLGGSSDTRPFGDAVLDGVDLDIEGGGSTGYAAFVTRIRSLADGASKPYYVTAAPQCPFPDGNLGDVLNAVGFDAVYVQFYNNFCGLNNFDNPNAWNFATWDSWARETSPNPDVKIYIGAPAAPTAAGSGYVEPDKITSILKETQANFTSFGGAMLWDASQAQGNDRYDQVVKSAMTGGTAAKTHKESKPSFYTQPSRFFRF</sequence>
<dbReference type="Proteomes" id="UP000559256">
    <property type="component" value="Unassembled WGS sequence"/>
</dbReference>
<dbReference type="GO" id="GO:0008061">
    <property type="term" value="F:chitin binding"/>
    <property type="evidence" value="ECO:0007669"/>
    <property type="project" value="UniProtKB-KW"/>
</dbReference>
<evidence type="ECO:0000256" key="7">
    <source>
        <dbReference type="ARBA" id="ARBA00023295"/>
    </source>
</evidence>
<dbReference type="PROSITE" id="PS01095">
    <property type="entry name" value="GH18_1"/>
    <property type="match status" value="1"/>
</dbReference>
<dbReference type="AlphaFoldDB" id="A0A8H5GZB4"/>
<dbReference type="PROSITE" id="PS51910">
    <property type="entry name" value="GH18_2"/>
    <property type="match status" value="1"/>
</dbReference>
<protein>
    <recommendedName>
        <fullName evidence="2">chitinase</fullName>
        <ecNumber evidence="2">3.2.1.14</ecNumber>
    </recommendedName>
</protein>
<gene>
    <name evidence="12" type="ORF">D9758_000802</name>
</gene>
<proteinExistence type="inferred from homology"/>
<accession>A0A8H5GZB4</accession>